<accession>A0A7W7QWE5</accession>
<sequence length="1177" mass="126200">MTADWFGEDLPSPQREFGWQLLRFAGSESAGARAEVLFDERTDAARAALLADSAAGRMSGTLNVQLLGLLAWCRGLHSGDPQELRFAATWLEVTSRCAPALLPEPLRSAGREQFTADGLAGLAGDHEQALRWAAEFIRGGLGWTAGDQELQAVVAHAQARSLARAQQRNTPAVIELASRAVSLLPEGHWLRPFAQVQAASGLGTAAVEAGRMSCEPAVRLLEQAVAALPAGHPFESQFLTVLQIHLTARLMDRNPLSAPPAADALRAVEVGRRALAVLVDDDPDRALLLNTHPAAVFNLLCTDPTDNGLCAELLRYGRLNAEQHRGSDRDEAAAWSELAIKLEYLVLRNDDESLLGQLITVAADAYRLAPHGSAARARAGQLLGAAQLLRARRQGALAALDEPAEVFRAVITGSGLPDATDSPSDAVERAEALLKARAGLKELLETRYQLTGDRNARLEALLMASPPTPVPTAAGADPLADRMNRWSLAMSAFQEANSTHAITYAQAADDQRPDMMRRAAEEYLARIEEIARTSDDPVVREVAEDLRGRAEQSRAWADAVEKGEQRSVEDIMESVGLADWYAQGGTRTDIPPHLLGHLGGARLEMIAQAAALRAVNSSGEERAAAWAIALDTSDRLTRQPGVSPLTLVHHVRHLAWAAEQLDDWPAIAPVLAAAVRAAGGLVSARLDSTDRERLTAQYTAGLADASCAAALLAGETPEQALTLWESARGLLSAVRLDAMTDLGSLRREFPDAASGFEAARAALDSTQDSAQDSEQDRPGQPGRSERRHRAAAAWESELAAVRTLPGFEDFLTPPTGDQLRQLADRGPLVAVTLHQRRSHAVLVTPQGIDAVPLPAATLEQTQQWLRRLVEALTALGRREMDRDRATDEVRELLTELWQTHAEPVLRALGHHGPPASPADRPRLWWVPSGAAAFLPLHAAGRFTGAQPASGDSVLDRVVSSYSPTLRSLRHARWRPTPPAPPSVLAVAAPGAPGQARYLPLAVEEAEDIRDEVRAGRTLISEQANRSTLVAAMAEHPWLHFAGHAHAPLQSPRPTLEGGLVLGDGTLLSPATVDRLSLPAAELAYLSGCGTALGAPALADESLHMAGALHLAGYRDVIGTLWPVRDDEAGRIAVAFYRELLAVTEHSPAHALDAAVRAARARTPDRPDLWASYQHIGP</sequence>
<evidence type="ECO:0000313" key="3">
    <source>
        <dbReference type="EMBL" id="MBB4921018.1"/>
    </source>
</evidence>
<organism evidence="3 4">
    <name type="scientific">Kitasatospora kifunensis</name>
    <name type="common">Streptomyces kifunensis</name>
    <dbReference type="NCBI Taxonomy" id="58351"/>
    <lineage>
        <taxon>Bacteria</taxon>
        <taxon>Bacillati</taxon>
        <taxon>Actinomycetota</taxon>
        <taxon>Actinomycetes</taxon>
        <taxon>Kitasatosporales</taxon>
        <taxon>Streptomycetaceae</taxon>
        <taxon>Kitasatospora</taxon>
    </lineage>
</organism>
<dbReference type="InterPro" id="IPR024983">
    <property type="entry name" value="CHAT_dom"/>
</dbReference>
<dbReference type="AlphaFoldDB" id="A0A7W7QWE5"/>
<dbReference type="EMBL" id="JACHJV010000001">
    <property type="protein sequence ID" value="MBB4921018.1"/>
    <property type="molecule type" value="Genomic_DNA"/>
</dbReference>
<gene>
    <name evidence="3" type="ORF">FHR34_000011</name>
</gene>
<dbReference type="RefSeq" id="WP_184933414.1">
    <property type="nucleotide sequence ID" value="NZ_JACHJV010000001.1"/>
</dbReference>
<reference evidence="3 4" key="1">
    <citation type="submission" date="2020-08" db="EMBL/GenBank/DDBJ databases">
        <title>Sequencing the genomes of 1000 actinobacteria strains.</title>
        <authorList>
            <person name="Klenk H.-P."/>
        </authorList>
    </citation>
    <scope>NUCLEOTIDE SEQUENCE [LARGE SCALE GENOMIC DNA]</scope>
    <source>
        <strain evidence="3 4">DSM 41654</strain>
    </source>
</reference>
<feature type="domain" description="CHAT" evidence="2">
    <location>
        <begin position="891"/>
        <end position="1176"/>
    </location>
</feature>
<evidence type="ECO:0000259" key="2">
    <source>
        <dbReference type="Pfam" id="PF12770"/>
    </source>
</evidence>
<feature type="region of interest" description="Disordered" evidence="1">
    <location>
        <begin position="762"/>
        <end position="790"/>
    </location>
</feature>
<protein>
    <recommendedName>
        <fullName evidence="2">CHAT domain-containing protein</fullName>
    </recommendedName>
</protein>
<keyword evidence="4" id="KW-1185">Reference proteome</keyword>
<evidence type="ECO:0000256" key="1">
    <source>
        <dbReference type="SAM" id="MobiDB-lite"/>
    </source>
</evidence>
<comment type="caution">
    <text evidence="3">The sequence shown here is derived from an EMBL/GenBank/DDBJ whole genome shotgun (WGS) entry which is preliminary data.</text>
</comment>
<proteinExistence type="predicted"/>
<dbReference type="Proteomes" id="UP000540506">
    <property type="component" value="Unassembled WGS sequence"/>
</dbReference>
<dbReference type="Pfam" id="PF12770">
    <property type="entry name" value="CHAT"/>
    <property type="match status" value="1"/>
</dbReference>
<evidence type="ECO:0000313" key="4">
    <source>
        <dbReference type="Proteomes" id="UP000540506"/>
    </source>
</evidence>
<name>A0A7W7QWE5_KITKI</name>